<comment type="function">
    <text evidence="18">Cytoplasmic adapter protein that plays a critical role in clathrin-mediated endocytosis which is important in processes such as internalization of cell receptors, synaptic transmission or removal of apoptotic cells. Recruits AP-2 and attaches clathrin triskelions to the cytoplasmic side of plasma membrane leading to clathrin-coated vesicles (CCVs) assembly. Furthermore, regulates clathrin-coated vesicle size and maturation by directly sensing and driving membrane curvature. In addition to binding to clathrin, mediates the endocytosis of small R-SNARES (Soluble NSF Attachment Protein REceptors) between plasma membranes and endosomes including VAMP2, VAMP3, VAMP4, VAMP7 or VAMP8. In turn, PICALM-dependent SNARE endocytosis is required for the formation and maturation of autophagic precursors. Modulates thereby autophagy and the turnover of autophagy substrates such as MAPT/TAU or amyloid precursor protein cleaved C-terminal fragment (APP-CTF).</text>
</comment>
<evidence type="ECO:0000256" key="21">
    <source>
        <dbReference type="SAM" id="Coils"/>
    </source>
</evidence>
<evidence type="ECO:0000256" key="19">
    <source>
        <dbReference type="ARBA" id="ARBA00061829"/>
    </source>
</evidence>
<comment type="subcellular location">
    <subcellularLocation>
        <location evidence="3">Cell membrane</location>
    </subcellularLocation>
    <subcellularLocation>
        <location evidence="2">Cytoplasmic vesicle</location>
        <location evidence="2">Clathrin-coated vesicle</location>
    </subcellularLocation>
    <subcellularLocation>
        <location evidence="4">Golgi apparatus</location>
    </subcellularLocation>
    <subcellularLocation>
        <location evidence="5">Membrane</location>
        <location evidence="5">Clathrin-coated pit</location>
    </subcellularLocation>
    <subcellularLocation>
        <location evidence="1">Nucleus</location>
    </subcellularLocation>
</comment>
<dbReference type="GO" id="GO:0032050">
    <property type="term" value="F:clathrin heavy chain binding"/>
    <property type="evidence" value="ECO:0007669"/>
    <property type="project" value="TreeGrafter"/>
</dbReference>
<keyword evidence="15" id="KW-0168">Coated pit</keyword>
<accession>A0A673MLT0</accession>
<dbReference type="FunFam" id="1.25.40.90:FF:000001">
    <property type="entry name" value="phosphatidylinositol-binding clathrin assembly protein-like isoform X1"/>
    <property type="match status" value="1"/>
</dbReference>
<dbReference type="GO" id="GO:0016185">
    <property type="term" value="P:synaptic vesicle budding from presynaptic endocytic zone membrane"/>
    <property type="evidence" value="ECO:0007669"/>
    <property type="project" value="TreeGrafter"/>
</dbReference>
<dbReference type="InterPro" id="IPR011417">
    <property type="entry name" value="ANTH_dom"/>
</dbReference>
<keyword evidence="9" id="KW-0597">Phosphoprotein</keyword>
<evidence type="ECO:0000256" key="1">
    <source>
        <dbReference type="ARBA" id="ARBA00004123"/>
    </source>
</evidence>
<dbReference type="Ensembl" id="ENSSRHT00000091529.1">
    <property type="protein sequence ID" value="ENSSRHP00000089119.1"/>
    <property type="gene ID" value="ENSSRHG00000042045.1"/>
</dbReference>
<dbReference type="GO" id="GO:0005905">
    <property type="term" value="C:clathrin-coated pit"/>
    <property type="evidence" value="ECO:0007669"/>
    <property type="project" value="UniProtKB-SubCell"/>
</dbReference>
<dbReference type="GO" id="GO:0008021">
    <property type="term" value="C:synaptic vesicle"/>
    <property type="evidence" value="ECO:0007669"/>
    <property type="project" value="TreeGrafter"/>
</dbReference>
<evidence type="ECO:0000256" key="11">
    <source>
        <dbReference type="ARBA" id="ARBA00022843"/>
    </source>
</evidence>
<comment type="subunit">
    <text evidence="19">Binds to clathrin; involves primarily the C-terminal sequences, but the full-length protein is required for full binding capacity. Binds phosphatidylinositol 4,5- bisphosphate. Interacts with PIMREG; this interaction may change the subcellular location into the nucleus. Interacts with AP2A1 (via its alpha-appendage domain). Interacts (via N-terminus) with VAMP2; VAMP3; VAMP7 and VAMP8 (Via N-terminus). Interacts with LC3/MAP1LC3A.</text>
</comment>
<dbReference type="GO" id="GO:0098894">
    <property type="term" value="C:extrinsic component of presynaptic endocytic zone membrane"/>
    <property type="evidence" value="ECO:0007669"/>
    <property type="project" value="TreeGrafter"/>
</dbReference>
<dbReference type="GO" id="GO:0072583">
    <property type="term" value="P:clathrin-dependent endocytosis"/>
    <property type="evidence" value="ECO:0007669"/>
    <property type="project" value="InterPro"/>
</dbReference>
<feature type="coiled-coil region" evidence="21">
    <location>
        <begin position="321"/>
        <end position="348"/>
    </location>
</feature>
<evidence type="ECO:0000259" key="22">
    <source>
        <dbReference type="PROSITE" id="PS50942"/>
    </source>
</evidence>
<keyword evidence="17" id="KW-0968">Cytoplasmic vesicle</keyword>
<dbReference type="InterPro" id="IPR045192">
    <property type="entry name" value="AP180-like"/>
</dbReference>
<keyword evidence="16" id="KW-0539">Nucleus</keyword>
<evidence type="ECO:0000256" key="13">
    <source>
        <dbReference type="ARBA" id="ARBA00023034"/>
    </source>
</evidence>
<evidence type="ECO:0000256" key="4">
    <source>
        <dbReference type="ARBA" id="ARBA00004555"/>
    </source>
</evidence>
<dbReference type="Gene3D" id="1.25.40.90">
    <property type="match status" value="1"/>
</dbReference>
<dbReference type="Gene3D" id="1.20.58.150">
    <property type="entry name" value="ANTH domain"/>
    <property type="match status" value="1"/>
</dbReference>
<evidence type="ECO:0000256" key="8">
    <source>
        <dbReference type="ARBA" id="ARBA00022499"/>
    </source>
</evidence>
<dbReference type="FunFam" id="1.20.58.150:FF:000001">
    <property type="entry name" value="phosphatidylinositol-binding clathrin assembly protein-like isoform X1"/>
    <property type="match status" value="1"/>
</dbReference>
<protein>
    <recommendedName>
        <fullName evidence="20">Phosphatidylinositol-binding clathrin assembly protein</fullName>
    </recommendedName>
</protein>
<evidence type="ECO:0000256" key="7">
    <source>
        <dbReference type="ARBA" id="ARBA00022475"/>
    </source>
</evidence>
<evidence type="ECO:0000256" key="17">
    <source>
        <dbReference type="ARBA" id="ARBA00023329"/>
    </source>
</evidence>
<evidence type="ECO:0000256" key="18">
    <source>
        <dbReference type="ARBA" id="ARBA00055144"/>
    </source>
</evidence>
<dbReference type="PANTHER" id="PTHR22951">
    <property type="entry name" value="CLATHRIN ASSEMBLY PROTEIN"/>
    <property type="match status" value="1"/>
</dbReference>
<keyword evidence="10" id="KW-0254">Endocytosis</keyword>
<evidence type="ECO:0000256" key="16">
    <source>
        <dbReference type="ARBA" id="ARBA00023242"/>
    </source>
</evidence>
<keyword evidence="14" id="KW-0472">Membrane</keyword>
<dbReference type="PROSITE" id="PS50942">
    <property type="entry name" value="ENTH"/>
    <property type="match status" value="1"/>
</dbReference>
<keyword evidence="11" id="KW-0832">Ubl conjugation</keyword>
<evidence type="ECO:0000256" key="15">
    <source>
        <dbReference type="ARBA" id="ARBA00023176"/>
    </source>
</evidence>
<dbReference type="GO" id="GO:0048268">
    <property type="term" value="P:clathrin coat assembly"/>
    <property type="evidence" value="ECO:0007669"/>
    <property type="project" value="InterPro"/>
</dbReference>
<evidence type="ECO:0000256" key="14">
    <source>
        <dbReference type="ARBA" id="ARBA00023136"/>
    </source>
</evidence>
<dbReference type="SMART" id="SM00273">
    <property type="entry name" value="ENTH"/>
    <property type="match status" value="1"/>
</dbReference>
<evidence type="ECO:0000313" key="23">
    <source>
        <dbReference type="Ensembl" id="ENSSRHP00000089119.1"/>
    </source>
</evidence>
<gene>
    <name evidence="23" type="primary">LOC107744613</name>
</gene>
<dbReference type="PANTHER" id="PTHR22951:SF16">
    <property type="entry name" value="PHOSPHATIDYLINOSITOL-BINDING CLATHRIN ASSEMBLY PROTEIN"/>
    <property type="match status" value="1"/>
</dbReference>
<evidence type="ECO:0000256" key="10">
    <source>
        <dbReference type="ARBA" id="ARBA00022583"/>
    </source>
</evidence>
<reference evidence="23" key="2">
    <citation type="submission" date="2025-09" db="UniProtKB">
        <authorList>
            <consortium name="Ensembl"/>
        </authorList>
    </citation>
    <scope>IDENTIFICATION</scope>
</reference>
<dbReference type="InterPro" id="IPR014712">
    <property type="entry name" value="ANTH_dom_sf"/>
</dbReference>
<evidence type="ECO:0000256" key="12">
    <source>
        <dbReference type="ARBA" id="ARBA00022990"/>
    </source>
</evidence>
<dbReference type="GO" id="GO:0000149">
    <property type="term" value="F:SNARE binding"/>
    <property type="evidence" value="ECO:0007669"/>
    <property type="project" value="TreeGrafter"/>
</dbReference>
<dbReference type="AlphaFoldDB" id="A0A673MLT0"/>
<keyword evidence="8" id="KW-1017">Isopeptide bond</keyword>
<organism evidence="23 24">
    <name type="scientific">Sinocyclocheilus rhinocerous</name>
    <dbReference type="NCBI Taxonomy" id="307959"/>
    <lineage>
        <taxon>Eukaryota</taxon>
        <taxon>Metazoa</taxon>
        <taxon>Chordata</taxon>
        <taxon>Craniata</taxon>
        <taxon>Vertebrata</taxon>
        <taxon>Euteleostomi</taxon>
        <taxon>Actinopterygii</taxon>
        <taxon>Neopterygii</taxon>
        <taxon>Teleostei</taxon>
        <taxon>Ostariophysi</taxon>
        <taxon>Cypriniformes</taxon>
        <taxon>Cyprinidae</taxon>
        <taxon>Cyprininae</taxon>
        <taxon>Sinocyclocheilus</taxon>
    </lineage>
</organism>
<keyword evidence="7" id="KW-1003">Cell membrane</keyword>
<keyword evidence="12" id="KW-0007">Acetylation</keyword>
<dbReference type="CDD" id="cd16985">
    <property type="entry name" value="ANTH_N_AP180"/>
    <property type="match status" value="1"/>
</dbReference>
<evidence type="ECO:0000256" key="9">
    <source>
        <dbReference type="ARBA" id="ARBA00022553"/>
    </source>
</evidence>
<proteinExistence type="inferred from homology"/>
<reference evidence="23" key="1">
    <citation type="submission" date="2025-08" db="UniProtKB">
        <authorList>
            <consortium name="Ensembl"/>
        </authorList>
    </citation>
    <scope>IDENTIFICATION</scope>
</reference>
<dbReference type="GO" id="GO:0005546">
    <property type="term" value="F:phosphatidylinositol-4,5-bisphosphate binding"/>
    <property type="evidence" value="ECO:0007669"/>
    <property type="project" value="TreeGrafter"/>
</dbReference>
<dbReference type="SUPFAM" id="SSF89009">
    <property type="entry name" value="GAT-like domain"/>
    <property type="match status" value="1"/>
</dbReference>
<keyword evidence="24" id="KW-1185">Reference proteome</keyword>
<dbReference type="Proteomes" id="UP000472270">
    <property type="component" value="Unassembled WGS sequence"/>
</dbReference>
<dbReference type="GO" id="GO:0005545">
    <property type="term" value="F:1-phosphatidylinositol binding"/>
    <property type="evidence" value="ECO:0007669"/>
    <property type="project" value="InterPro"/>
</dbReference>
<evidence type="ECO:0000313" key="24">
    <source>
        <dbReference type="Proteomes" id="UP000472270"/>
    </source>
</evidence>
<feature type="domain" description="ENTH" evidence="22">
    <location>
        <begin position="14"/>
        <end position="145"/>
    </location>
</feature>
<evidence type="ECO:0000256" key="5">
    <source>
        <dbReference type="ARBA" id="ARBA00004600"/>
    </source>
</evidence>
<dbReference type="InterPro" id="IPR013809">
    <property type="entry name" value="ENTH"/>
</dbReference>
<dbReference type="GO" id="GO:0005794">
    <property type="term" value="C:Golgi apparatus"/>
    <property type="evidence" value="ECO:0007669"/>
    <property type="project" value="UniProtKB-SubCell"/>
</dbReference>
<dbReference type="Pfam" id="PF07651">
    <property type="entry name" value="ANTH"/>
    <property type="match status" value="1"/>
</dbReference>
<dbReference type="InterPro" id="IPR008942">
    <property type="entry name" value="ENTH_VHS"/>
</dbReference>
<name>A0A673MLT0_9TELE</name>
<dbReference type="GO" id="GO:0005634">
    <property type="term" value="C:nucleus"/>
    <property type="evidence" value="ECO:0007669"/>
    <property type="project" value="UniProtKB-SubCell"/>
</dbReference>
<evidence type="ECO:0000256" key="20">
    <source>
        <dbReference type="ARBA" id="ARBA00068054"/>
    </source>
</evidence>
<dbReference type="GO" id="GO:0030136">
    <property type="term" value="C:clathrin-coated vesicle"/>
    <property type="evidence" value="ECO:0007669"/>
    <property type="project" value="UniProtKB-SubCell"/>
</dbReference>
<sequence length="576" mass="62853">MSGQSITDRITAAQHSVTGSAVSKTVCKATTHEVMGPKKKHLDYLIQCTNEMNVNIPQLADTLFERTTNTSWVVVFKSLITTHQLMVYGNERFVQYLASRNTLFNLSNFLDKSGLQGYDMSTFIRRYSRYLNEKAVSYRQVAFDFTKVKRGADGVMRAMNTEKLLKTIPIIQNQMDALLDFNVNANELTNGVINAAFMLLFKDAIRLFAAYNEGIINLLEKYFDMKKAQCKEGLDIYKKFLTRMTRISEFLKVAEQVGIDRGDIPDLSQAPSSLLDALEQHLASLEGKKVKDSTAASRASALSNAVSSLANTGISFTKVDEREKQAALEEEQARIKALKEQRLKELSKKPSTTAASPISTATGTISSAPAIDLFSTPSSFTNSTPKVPNDLLDLQPTFQPSLPLSTGLPLANTWGGFSAPPAAQPPSSTGLNVDFDSVFGNKSATNSTDSADDILGGILKPTVASPNQGLTPSAQQPGKLVSDDLDSSLANLVGNLGIGNGTANNDIHWSHPGEKKLTGGTNWQPKMAPTTTWNPATMHYSLLTWFLYSFNFPTMMYTQPVMRPANPFGPVSGAQV</sequence>
<keyword evidence="21" id="KW-0175">Coiled coil</keyword>
<comment type="similarity">
    <text evidence="6">Belongs to the PICALM/SNAP91 family.</text>
</comment>
<evidence type="ECO:0000256" key="2">
    <source>
        <dbReference type="ARBA" id="ARBA00004132"/>
    </source>
</evidence>
<evidence type="ECO:0000256" key="3">
    <source>
        <dbReference type="ARBA" id="ARBA00004236"/>
    </source>
</evidence>
<dbReference type="SUPFAM" id="SSF48464">
    <property type="entry name" value="ENTH/VHS domain"/>
    <property type="match status" value="1"/>
</dbReference>
<keyword evidence="13" id="KW-0333">Golgi apparatus</keyword>
<evidence type="ECO:0000256" key="6">
    <source>
        <dbReference type="ARBA" id="ARBA00008011"/>
    </source>
</evidence>